<dbReference type="PROSITE" id="PS51257">
    <property type="entry name" value="PROKAR_LIPOPROTEIN"/>
    <property type="match status" value="1"/>
</dbReference>
<keyword evidence="1" id="KW-0732">Signal</keyword>
<evidence type="ECO:0000313" key="3">
    <source>
        <dbReference type="Proteomes" id="UP001595953"/>
    </source>
</evidence>
<protein>
    <submittedName>
        <fullName evidence="2">Uncharacterized protein</fullName>
    </submittedName>
</protein>
<evidence type="ECO:0000313" key="2">
    <source>
        <dbReference type="EMBL" id="MFC4722383.1"/>
    </source>
</evidence>
<sequence>MKKQILIMTLFVFIGFACSNDESVVTEEINLNHDIELAAQEIIESKTFKTRLNQARSTANNERTSSNNGNGIYIVKKGVFSFFPFFYDTGFIVFGVLFEESHIKIFPNGTAEYSLDVEDPWALWIDDNVGEFDNSCLRPTGSKFTVKYRGQVEIVEQPWGTEYHIKPPFESVINIKARNFRLNDADTYDPVNDISYCREDGVTEKTINMTYIGKVNNENDDSSNLLNITVN</sequence>
<organism evidence="2 3">
    <name type="scientific">Geojedonia litorea</name>
    <dbReference type="NCBI Taxonomy" id="1268269"/>
    <lineage>
        <taxon>Bacteria</taxon>
        <taxon>Pseudomonadati</taxon>
        <taxon>Bacteroidota</taxon>
        <taxon>Flavobacteriia</taxon>
        <taxon>Flavobacteriales</taxon>
        <taxon>Flavobacteriaceae</taxon>
        <taxon>Geojedonia</taxon>
    </lineage>
</organism>
<dbReference type="EMBL" id="JBHSGP010000014">
    <property type="protein sequence ID" value="MFC4722383.1"/>
    <property type="molecule type" value="Genomic_DNA"/>
</dbReference>
<gene>
    <name evidence="2" type="ORF">ACFO5O_08620</name>
</gene>
<feature type="chain" id="PRO_5047539711" evidence="1">
    <location>
        <begin position="20"/>
        <end position="231"/>
    </location>
</feature>
<dbReference type="RefSeq" id="WP_387962841.1">
    <property type="nucleotide sequence ID" value="NZ_JBHSGP010000014.1"/>
</dbReference>
<dbReference type="Proteomes" id="UP001595953">
    <property type="component" value="Unassembled WGS sequence"/>
</dbReference>
<accession>A0ABV9N695</accession>
<name>A0ABV9N695_9FLAO</name>
<keyword evidence="3" id="KW-1185">Reference proteome</keyword>
<comment type="caution">
    <text evidence="2">The sequence shown here is derived from an EMBL/GenBank/DDBJ whole genome shotgun (WGS) entry which is preliminary data.</text>
</comment>
<evidence type="ECO:0000256" key="1">
    <source>
        <dbReference type="SAM" id="SignalP"/>
    </source>
</evidence>
<reference evidence="3" key="1">
    <citation type="journal article" date="2019" name="Int. J. Syst. Evol. Microbiol.">
        <title>The Global Catalogue of Microorganisms (GCM) 10K type strain sequencing project: providing services to taxonomists for standard genome sequencing and annotation.</title>
        <authorList>
            <consortium name="The Broad Institute Genomics Platform"/>
            <consortium name="The Broad Institute Genome Sequencing Center for Infectious Disease"/>
            <person name="Wu L."/>
            <person name="Ma J."/>
        </authorList>
    </citation>
    <scope>NUCLEOTIDE SEQUENCE [LARGE SCALE GENOMIC DNA]</scope>
    <source>
        <strain evidence="3">CCUG 63682</strain>
    </source>
</reference>
<proteinExistence type="predicted"/>
<feature type="signal peptide" evidence="1">
    <location>
        <begin position="1"/>
        <end position="19"/>
    </location>
</feature>